<keyword evidence="4" id="KW-1185">Reference proteome</keyword>
<dbReference type="GO" id="GO:1904115">
    <property type="term" value="C:axon cytoplasm"/>
    <property type="evidence" value="ECO:0007669"/>
    <property type="project" value="GOC"/>
</dbReference>
<feature type="compositionally biased region" description="Acidic residues" evidence="2">
    <location>
        <begin position="180"/>
        <end position="190"/>
    </location>
</feature>
<dbReference type="EMBL" id="BRZM01000055">
    <property type="protein sequence ID" value="GLD62771.1"/>
    <property type="molecule type" value="Genomic_DNA"/>
</dbReference>
<feature type="region of interest" description="Disordered" evidence="2">
    <location>
        <begin position="461"/>
        <end position="492"/>
    </location>
</feature>
<gene>
    <name evidence="3" type="ORF">AKAME5_001445200</name>
</gene>
<accession>A0AAD3MZH1</accession>
<evidence type="ECO:0000256" key="1">
    <source>
        <dbReference type="SAM" id="Coils"/>
    </source>
</evidence>
<organism evidence="3 4">
    <name type="scientific">Lates japonicus</name>
    <name type="common">Japanese lates</name>
    <dbReference type="NCBI Taxonomy" id="270547"/>
    <lineage>
        <taxon>Eukaryota</taxon>
        <taxon>Metazoa</taxon>
        <taxon>Chordata</taxon>
        <taxon>Craniata</taxon>
        <taxon>Vertebrata</taxon>
        <taxon>Euteleostomi</taxon>
        <taxon>Actinopterygii</taxon>
        <taxon>Neopterygii</taxon>
        <taxon>Teleostei</taxon>
        <taxon>Neoteleostei</taxon>
        <taxon>Acanthomorphata</taxon>
        <taxon>Carangaria</taxon>
        <taxon>Carangaria incertae sedis</taxon>
        <taxon>Centropomidae</taxon>
        <taxon>Lates</taxon>
    </lineage>
</organism>
<dbReference type="InterPro" id="IPR026192">
    <property type="entry name" value="NDUFC1"/>
</dbReference>
<dbReference type="PANTHER" id="PTHR22910">
    <property type="entry name" value="PROTEIN MGARP"/>
    <property type="match status" value="1"/>
</dbReference>
<feature type="compositionally biased region" description="Acidic residues" evidence="2">
    <location>
        <begin position="197"/>
        <end position="213"/>
    </location>
</feature>
<evidence type="ECO:0000313" key="3">
    <source>
        <dbReference type="EMBL" id="GLD62771.1"/>
    </source>
</evidence>
<dbReference type="GO" id="GO:0045271">
    <property type="term" value="C:respiratory chain complex I"/>
    <property type="evidence" value="ECO:0007669"/>
    <property type="project" value="InterPro"/>
</dbReference>
<dbReference type="InterPro" id="IPR026093">
    <property type="entry name" value="MGARP"/>
</dbReference>
<feature type="coiled-coil region" evidence="1">
    <location>
        <begin position="238"/>
        <end position="265"/>
    </location>
</feature>
<feature type="region of interest" description="Disordered" evidence="2">
    <location>
        <begin position="167"/>
        <end position="213"/>
    </location>
</feature>
<comment type="caution">
    <text evidence="3">The sequence shown here is derived from an EMBL/GenBank/DDBJ whole genome shotgun (WGS) entry which is preliminary data.</text>
</comment>
<dbReference type="SUPFAM" id="SSF58104">
    <property type="entry name" value="Methyl-accepting chemotaxis protein (MCP) signaling domain"/>
    <property type="match status" value="1"/>
</dbReference>
<evidence type="ECO:0000313" key="4">
    <source>
        <dbReference type="Proteomes" id="UP001279410"/>
    </source>
</evidence>
<evidence type="ECO:0000256" key="2">
    <source>
        <dbReference type="SAM" id="MobiDB-lite"/>
    </source>
</evidence>
<dbReference type="PANTHER" id="PTHR22910:SF6">
    <property type="entry name" value="PROTEIN MGARP"/>
    <property type="match status" value="1"/>
</dbReference>
<reference evidence="3" key="1">
    <citation type="submission" date="2022-08" db="EMBL/GenBank/DDBJ databases">
        <title>Genome sequencing of akame (Lates japonicus).</title>
        <authorList>
            <person name="Hashiguchi Y."/>
            <person name="Takahashi H."/>
        </authorList>
    </citation>
    <scope>NUCLEOTIDE SEQUENCE</scope>
    <source>
        <strain evidence="3">Kochi</strain>
    </source>
</reference>
<dbReference type="Pfam" id="PF15088">
    <property type="entry name" value="NADH_dh_m_C1"/>
    <property type="match status" value="1"/>
</dbReference>
<sequence length="492" mass="52203">MIFNRFLLRAVLDSRVGSRSVFTSSKPDTANPNWLRVGLAFGTSVFLWGLLFRQHSADVQEYKRHNYTSRRVGTCATKPVGVRNCSVLLFIAAEEEKGNVGKASEQNVVQRRPMSSLPGGSGENIVYALLCGGALVGGVSYAYITVTSDSARYNERVAEVRARPKTEWVPKPWPPKSKDEEEGEEEEEAAEAAGGEAEAEAGEEEAAAADSEAEAVVEEVAEVVAEAAEVVAEVAEGVAEAAQEVEKVAEEVAQVAETVEEAAQAVTEPATADAEDSESNVLLAAASTLEIPKTVEVKEDLAPGDVKVAPEGETLAPVESKPVEEIATVEAPALLQETPAPVEVVPVVDEAPGPVEVPPVVEEETAPVEVAPVVEETPALVEVVPVVEEAPAPVEVVPEVEEALRHGGAHLVKNWQRASPVVEAAAAAPLESLAEDPKREYIVVVLEGTAKAEKRPKVLGVGPMTGRIIPAPDDDDAPVSEGKRRLLRMQMQ</sequence>
<keyword evidence="1" id="KW-0175">Coiled coil</keyword>
<protein>
    <submittedName>
        <fullName evidence="3">Calphotin-like isoform X12</fullName>
    </submittedName>
</protein>
<dbReference type="AlphaFoldDB" id="A0AAD3MZH1"/>
<dbReference type="GO" id="GO:0008089">
    <property type="term" value="P:anterograde axonal transport"/>
    <property type="evidence" value="ECO:0007669"/>
    <property type="project" value="InterPro"/>
</dbReference>
<name>A0AAD3MZH1_LATJO</name>
<dbReference type="GO" id="GO:0005739">
    <property type="term" value="C:mitochondrion"/>
    <property type="evidence" value="ECO:0007669"/>
    <property type="project" value="InterPro"/>
</dbReference>
<proteinExistence type="predicted"/>
<dbReference type="Proteomes" id="UP001279410">
    <property type="component" value="Unassembled WGS sequence"/>
</dbReference>